<evidence type="ECO:0000256" key="4">
    <source>
        <dbReference type="ARBA" id="ARBA00022692"/>
    </source>
</evidence>
<dbReference type="SMART" id="SM01089">
    <property type="entry name" value="Connexin_CCC"/>
    <property type="match status" value="1"/>
</dbReference>
<dbReference type="InterPro" id="IPR000500">
    <property type="entry name" value="Connexin"/>
</dbReference>
<dbReference type="Pfam" id="PF00029">
    <property type="entry name" value="Connexin"/>
    <property type="match status" value="1"/>
</dbReference>
<dbReference type="InterPro" id="IPR038359">
    <property type="entry name" value="Connexin_N_sf"/>
</dbReference>
<dbReference type="PRINTS" id="PR00206">
    <property type="entry name" value="CONNEXIN"/>
</dbReference>
<feature type="region of interest" description="Disordered" evidence="10">
    <location>
        <begin position="276"/>
        <end position="341"/>
    </location>
</feature>
<evidence type="ECO:0000256" key="10">
    <source>
        <dbReference type="SAM" id="MobiDB-lite"/>
    </source>
</evidence>
<dbReference type="InterPro" id="IPR017990">
    <property type="entry name" value="Connexin_CS"/>
</dbReference>
<reference evidence="14" key="3">
    <citation type="submission" date="2025-09" db="UniProtKB">
        <authorList>
            <consortium name="Ensembl"/>
        </authorList>
    </citation>
    <scope>IDENTIFICATION</scope>
</reference>
<evidence type="ECO:0000256" key="1">
    <source>
        <dbReference type="ARBA" id="ARBA00004610"/>
    </source>
</evidence>
<keyword evidence="3" id="KW-1003">Cell membrane</keyword>
<evidence type="ECO:0000256" key="8">
    <source>
        <dbReference type="ARBA" id="ARBA00023136"/>
    </source>
</evidence>
<evidence type="ECO:0000256" key="9">
    <source>
        <dbReference type="RuleBase" id="RU000630"/>
    </source>
</evidence>
<protein>
    <recommendedName>
        <fullName evidence="9">Gap junction protein</fullName>
    </recommendedName>
</protein>
<comment type="function">
    <text evidence="9">One gap junction consists of a cluster of closely packed pairs of transmembrane channels, the connexons, through which materials of low MW diffuse from one cell to a neighboring cell.</text>
</comment>
<reference evidence="14" key="1">
    <citation type="submission" date="2021-06" db="EMBL/GenBank/DDBJ databases">
        <authorList>
            <consortium name="Wellcome Sanger Institute Data Sharing"/>
        </authorList>
    </citation>
    <scope>NUCLEOTIDE SEQUENCE [LARGE SCALE GENOMIC DNA]</scope>
</reference>
<feature type="domain" description="Connexin cysteine-rich" evidence="13">
    <location>
        <begin position="157"/>
        <end position="223"/>
    </location>
</feature>
<feature type="transmembrane region" description="Helical" evidence="11">
    <location>
        <begin position="77"/>
        <end position="98"/>
    </location>
</feature>
<dbReference type="FunFam" id="1.20.1440.80:FF:000001">
    <property type="entry name" value="Gap junction alpha-1"/>
    <property type="match status" value="1"/>
</dbReference>
<proteinExistence type="inferred from homology"/>
<evidence type="ECO:0000259" key="12">
    <source>
        <dbReference type="SMART" id="SM00037"/>
    </source>
</evidence>
<organism evidence="14 15">
    <name type="scientific">Erpetoichthys calabaricus</name>
    <name type="common">Rope fish</name>
    <name type="synonym">Calamoichthys calabaricus</name>
    <dbReference type="NCBI Taxonomy" id="27687"/>
    <lineage>
        <taxon>Eukaryota</taxon>
        <taxon>Metazoa</taxon>
        <taxon>Chordata</taxon>
        <taxon>Craniata</taxon>
        <taxon>Vertebrata</taxon>
        <taxon>Euteleostomi</taxon>
        <taxon>Actinopterygii</taxon>
        <taxon>Polypteriformes</taxon>
        <taxon>Polypteridae</taxon>
        <taxon>Erpetoichthys</taxon>
    </lineage>
</organism>
<feature type="transmembrane region" description="Helical" evidence="11">
    <location>
        <begin position="203"/>
        <end position="224"/>
    </location>
</feature>
<evidence type="ECO:0000256" key="11">
    <source>
        <dbReference type="SAM" id="Phobius"/>
    </source>
</evidence>
<evidence type="ECO:0000313" key="14">
    <source>
        <dbReference type="Ensembl" id="ENSECRP00000019822.1"/>
    </source>
</evidence>
<dbReference type="GO" id="GO:0007267">
    <property type="term" value="P:cell-cell signaling"/>
    <property type="evidence" value="ECO:0007669"/>
    <property type="project" value="TreeGrafter"/>
</dbReference>
<dbReference type="PANTHER" id="PTHR11984">
    <property type="entry name" value="CONNEXIN"/>
    <property type="match status" value="1"/>
</dbReference>
<dbReference type="InterPro" id="IPR013092">
    <property type="entry name" value="Connexin_N"/>
</dbReference>
<evidence type="ECO:0000256" key="2">
    <source>
        <dbReference type="ARBA" id="ARBA00004651"/>
    </source>
</evidence>
<reference evidence="14" key="2">
    <citation type="submission" date="2025-08" db="UniProtKB">
        <authorList>
            <consortium name="Ensembl"/>
        </authorList>
    </citation>
    <scope>IDENTIFICATION</scope>
</reference>
<evidence type="ECO:0000259" key="13">
    <source>
        <dbReference type="SMART" id="SM01089"/>
    </source>
</evidence>
<accession>A0A8C4SQX0</accession>
<keyword evidence="6" id="KW-0965">Cell junction</keyword>
<feature type="transmembrane region" description="Helical" evidence="11">
    <location>
        <begin position="144"/>
        <end position="168"/>
    </location>
</feature>
<dbReference type="GeneID" id="114665096"/>
<feature type="compositionally biased region" description="Basic and acidic residues" evidence="10">
    <location>
        <begin position="291"/>
        <end position="306"/>
    </location>
</feature>
<keyword evidence="15" id="KW-1185">Reference proteome</keyword>
<dbReference type="GO" id="GO:0005243">
    <property type="term" value="F:gap junction channel activity"/>
    <property type="evidence" value="ECO:0007669"/>
    <property type="project" value="TreeGrafter"/>
</dbReference>
<keyword evidence="5 9" id="KW-0303">Gap junction</keyword>
<evidence type="ECO:0000256" key="3">
    <source>
        <dbReference type="ARBA" id="ARBA00022475"/>
    </source>
</evidence>
<dbReference type="OrthoDB" id="8878488at2759"/>
<gene>
    <name evidence="14" type="primary">gja4</name>
</gene>
<feature type="compositionally biased region" description="Basic and acidic residues" evidence="10">
    <location>
        <begin position="316"/>
        <end position="325"/>
    </location>
</feature>
<feature type="domain" description="Connexin N-terminal" evidence="12">
    <location>
        <begin position="43"/>
        <end position="76"/>
    </location>
</feature>
<keyword evidence="8 11" id="KW-0472">Membrane</keyword>
<comment type="subcellular location">
    <subcellularLocation>
        <location evidence="1">Cell junction</location>
        <location evidence="1">Gap junction</location>
    </subcellularLocation>
    <subcellularLocation>
        <location evidence="2 9">Cell membrane</location>
        <topology evidence="2 9">Multi-pass membrane protein</topology>
    </subcellularLocation>
</comment>
<dbReference type="AlphaFoldDB" id="A0A8C4SQX0"/>
<evidence type="ECO:0000256" key="6">
    <source>
        <dbReference type="ARBA" id="ARBA00022949"/>
    </source>
</evidence>
<evidence type="ECO:0000256" key="7">
    <source>
        <dbReference type="ARBA" id="ARBA00022989"/>
    </source>
</evidence>
<dbReference type="InterPro" id="IPR019570">
    <property type="entry name" value="Connexin_CCC"/>
</dbReference>
<comment type="similarity">
    <text evidence="9">Belongs to the connexin family.</text>
</comment>
<dbReference type="Proteomes" id="UP000694620">
    <property type="component" value="Chromosome 14"/>
</dbReference>
<feature type="compositionally biased region" description="Polar residues" evidence="10">
    <location>
        <begin position="276"/>
        <end position="289"/>
    </location>
</feature>
<evidence type="ECO:0000313" key="15">
    <source>
        <dbReference type="Proteomes" id="UP000694620"/>
    </source>
</evidence>
<keyword evidence="7 11" id="KW-1133">Transmembrane helix</keyword>
<dbReference type="PROSITE" id="PS00407">
    <property type="entry name" value="CONNEXINS_1"/>
    <property type="match status" value="1"/>
</dbReference>
<dbReference type="SMART" id="SM00037">
    <property type="entry name" value="CNX"/>
    <property type="match status" value="1"/>
</dbReference>
<dbReference type="GO" id="GO:0005922">
    <property type="term" value="C:connexin complex"/>
    <property type="evidence" value="ECO:0007669"/>
    <property type="project" value="InterPro"/>
</dbReference>
<evidence type="ECO:0000256" key="5">
    <source>
        <dbReference type="ARBA" id="ARBA00022868"/>
    </source>
</evidence>
<dbReference type="PROSITE" id="PS00408">
    <property type="entry name" value="CONNEXINS_2"/>
    <property type="match status" value="1"/>
</dbReference>
<sequence>MTDWSFLERVLGQVNEHSTGVGKVWLTVLFIFRVMVLCSAAETAWDDEQSEFLCNTLQPGCQLVCYDLSFPISHYRYFVLQIIFVSTPTLIYLGHLAVRASRKKKEQQENGVEGNEEAVGYGESKRDMQEHEFQNVPKLKGALMITYTISIVCKVILEAGFMLGMWFLYGFFIQPRYECQGFPCPYKVDCFVSRPTEKTIFTIYMQVLALISLVLNVIELFHLLGKTMVRRAIKYYENQSALQVYKRPVVYEPTLNYMENAQLCLPMASASNHSHFSDPNINFKPQESGTDSERNDRQQRNIESKSDQLPGYPGYLEEHNEKEMASGRLTDSSEGQRRHYV</sequence>
<dbReference type="GeneTree" id="ENSGT01150000286954"/>
<dbReference type="Gene3D" id="1.20.1440.80">
    <property type="entry name" value="Gap junction channel protein cysteine-rich domain"/>
    <property type="match status" value="1"/>
</dbReference>
<dbReference type="PANTHER" id="PTHR11984:SF39">
    <property type="entry name" value="GAP JUNCTION PROTEIN"/>
    <property type="match status" value="1"/>
</dbReference>
<dbReference type="RefSeq" id="XP_028675311.1">
    <property type="nucleotide sequence ID" value="XM_028819478.2"/>
</dbReference>
<keyword evidence="4 9" id="KW-0812">Transmembrane</keyword>
<comment type="subunit">
    <text evidence="9">A connexon is composed of a hexamer of connexins.</text>
</comment>
<name>A0A8C4SQX0_ERPCA</name>
<dbReference type="Ensembl" id="ENSECRT00000020242.1">
    <property type="protein sequence ID" value="ENSECRP00000019822.1"/>
    <property type="gene ID" value="ENSECRG00000013295.1"/>
</dbReference>